<comment type="caution">
    <text evidence="2">The sequence shown here is derived from an EMBL/GenBank/DDBJ whole genome shotgun (WGS) entry which is preliminary data.</text>
</comment>
<dbReference type="Gramene" id="XM_028327215.1">
    <property type="protein sequence ID" value="XP_028183016.1"/>
    <property type="gene ID" value="LOC114369933"/>
</dbReference>
<dbReference type="CDD" id="cd22157">
    <property type="entry name" value="F-box_AtFBW1-like"/>
    <property type="match status" value="1"/>
</dbReference>
<dbReference type="EMBL" id="QZWG01000010">
    <property type="protein sequence ID" value="RZB88144.1"/>
    <property type="molecule type" value="Genomic_DNA"/>
</dbReference>
<evidence type="ECO:0000313" key="2">
    <source>
        <dbReference type="EMBL" id="RZB88144.1"/>
    </source>
</evidence>
<dbReference type="AlphaFoldDB" id="A0A445IQA5"/>
<reference evidence="2 3" key="1">
    <citation type="submission" date="2018-09" db="EMBL/GenBank/DDBJ databases">
        <title>A high-quality reference genome of wild soybean provides a powerful tool to mine soybean genomes.</title>
        <authorList>
            <person name="Xie M."/>
            <person name="Chung C.Y.L."/>
            <person name="Li M.-W."/>
            <person name="Wong F.-L."/>
            <person name="Chan T.-F."/>
            <person name="Lam H.-M."/>
        </authorList>
    </citation>
    <scope>NUCLEOTIDE SEQUENCE [LARGE SCALE GENOMIC DNA]</scope>
    <source>
        <strain evidence="3">cv. W05</strain>
        <tissue evidence="2">Hypocotyl of etiolated seedlings</tissue>
    </source>
</reference>
<gene>
    <name evidence="2" type="ORF">D0Y65_027589</name>
</gene>
<evidence type="ECO:0000259" key="1">
    <source>
        <dbReference type="PROSITE" id="PS50181"/>
    </source>
</evidence>
<proteinExistence type="predicted"/>
<feature type="domain" description="F-box" evidence="1">
    <location>
        <begin position="1"/>
        <end position="46"/>
    </location>
</feature>
<dbReference type="PANTHER" id="PTHR31672">
    <property type="entry name" value="BNACNNG10540D PROTEIN"/>
    <property type="match status" value="1"/>
</dbReference>
<dbReference type="InterPro" id="IPR036047">
    <property type="entry name" value="F-box-like_dom_sf"/>
</dbReference>
<sequence>MSGNVLFPDEILVEILHRLPSKSILRCSAVCKSWRSLISNESFISLHRRHSPSFLLLGFSNKLFLPHRRHHHDPSLTLSYTLLRLPSFPDLEFPVLSFCNGLICIAYGERCLPIIICNPSIRRYVCLPTPHDYPCYYNSCIALGFDSTNCDYKVIRISCIVDDESFGLSAPLVELYSLKSGSWRILDGIAPVCYVAGDAPHGFEDGLVHWVAKRDVTHAWYYFLLTFRLEDEMFGEVMLPGSLAHVSSVAVVVKVVGGGNGKTLTVYHVSACYPCSCEIWVMKEYGVVESWNKVFSFSMNAFCLVIPSLEMTIIEVAVPPAALCVTHSGEVLLLVDVAGRRCLYSLDMERTSFTELQIEVDTEFVYSGYYAESLVLLNNASGVVSY</sequence>
<dbReference type="NCBIfam" id="TIGR01640">
    <property type="entry name" value="F_box_assoc_1"/>
    <property type="match status" value="1"/>
</dbReference>
<evidence type="ECO:0000313" key="3">
    <source>
        <dbReference type="Proteomes" id="UP000289340"/>
    </source>
</evidence>
<dbReference type="SUPFAM" id="SSF81383">
    <property type="entry name" value="F-box domain"/>
    <property type="match status" value="1"/>
</dbReference>
<dbReference type="Pfam" id="PF07734">
    <property type="entry name" value="FBA_1"/>
    <property type="match status" value="1"/>
</dbReference>
<dbReference type="Gene3D" id="1.20.1280.50">
    <property type="match status" value="1"/>
</dbReference>
<dbReference type="PROSITE" id="PS50181">
    <property type="entry name" value="FBOX"/>
    <property type="match status" value="1"/>
</dbReference>
<dbReference type="InterPro" id="IPR001810">
    <property type="entry name" value="F-box_dom"/>
</dbReference>
<dbReference type="InterPro" id="IPR006527">
    <property type="entry name" value="F-box-assoc_dom_typ1"/>
</dbReference>
<dbReference type="PANTHER" id="PTHR31672:SF13">
    <property type="entry name" value="F-BOX PROTEIN CPR30-LIKE"/>
    <property type="match status" value="1"/>
</dbReference>
<protein>
    <submittedName>
        <fullName evidence="2">F-box/kelch-repeat protein</fullName>
    </submittedName>
</protein>
<dbReference type="SMART" id="SM00256">
    <property type="entry name" value="FBOX"/>
    <property type="match status" value="1"/>
</dbReference>
<dbReference type="Pfam" id="PF12937">
    <property type="entry name" value="F-box-like"/>
    <property type="match status" value="1"/>
</dbReference>
<dbReference type="InterPro" id="IPR050796">
    <property type="entry name" value="SCF_F-box_component"/>
</dbReference>
<accession>A0A445IQA5</accession>
<dbReference type="InterPro" id="IPR017451">
    <property type="entry name" value="F-box-assoc_interact_dom"/>
</dbReference>
<dbReference type="Proteomes" id="UP000289340">
    <property type="component" value="Chromosome 10"/>
</dbReference>
<keyword evidence="3" id="KW-1185">Reference proteome</keyword>
<organism evidence="2 3">
    <name type="scientific">Glycine soja</name>
    <name type="common">Wild soybean</name>
    <dbReference type="NCBI Taxonomy" id="3848"/>
    <lineage>
        <taxon>Eukaryota</taxon>
        <taxon>Viridiplantae</taxon>
        <taxon>Streptophyta</taxon>
        <taxon>Embryophyta</taxon>
        <taxon>Tracheophyta</taxon>
        <taxon>Spermatophyta</taxon>
        <taxon>Magnoliopsida</taxon>
        <taxon>eudicotyledons</taxon>
        <taxon>Gunneridae</taxon>
        <taxon>Pentapetalae</taxon>
        <taxon>rosids</taxon>
        <taxon>fabids</taxon>
        <taxon>Fabales</taxon>
        <taxon>Fabaceae</taxon>
        <taxon>Papilionoideae</taxon>
        <taxon>50 kb inversion clade</taxon>
        <taxon>NPAAA clade</taxon>
        <taxon>indigoferoid/millettioid clade</taxon>
        <taxon>Phaseoleae</taxon>
        <taxon>Glycine</taxon>
        <taxon>Glycine subgen. Soja</taxon>
    </lineage>
</organism>
<name>A0A445IQA5_GLYSO</name>